<reference evidence="3" key="1">
    <citation type="submission" date="2018-06" db="EMBL/GenBank/DDBJ databases">
        <authorList>
            <person name="Zhirakovskaya E."/>
        </authorList>
    </citation>
    <scope>NUCLEOTIDE SEQUENCE</scope>
</reference>
<feature type="transmembrane region" description="Helical" evidence="1">
    <location>
        <begin position="326"/>
        <end position="344"/>
    </location>
</feature>
<dbReference type="EMBL" id="UOFG01000012">
    <property type="protein sequence ID" value="VAW58048.1"/>
    <property type="molecule type" value="Genomic_DNA"/>
</dbReference>
<keyword evidence="1" id="KW-0472">Membrane</keyword>
<dbReference type="InterPro" id="IPR006860">
    <property type="entry name" value="FecR"/>
</dbReference>
<keyword evidence="1" id="KW-0812">Transmembrane</keyword>
<evidence type="ECO:0000313" key="3">
    <source>
        <dbReference type="EMBL" id="VAW58048.1"/>
    </source>
</evidence>
<protein>
    <recommendedName>
        <fullName evidence="2">FecR protein domain-containing protein</fullName>
    </recommendedName>
</protein>
<dbReference type="Pfam" id="PF04773">
    <property type="entry name" value="FecR"/>
    <property type="match status" value="1"/>
</dbReference>
<organism evidence="3">
    <name type="scientific">hydrothermal vent metagenome</name>
    <dbReference type="NCBI Taxonomy" id="652676"/>
    <lineage>
        <taxon>unclassified sequences</taxon>
        <taxon>metagenomes</taxon>
        <taxon>ecological metagenomes</taxon>
    </lineage>
</organism>
<evidence type="ECO:0000256" key="1">
    <source>
        <dbReference type="SAM" id="Phobius"/>
    </source>
</evidence>
<proteinExistence type="predicted"/>
<dbReference type="PANTHER" id="PTHR38731">
    <property type="entry name" value="LIPL45-RELATED LIPOPROTEIN-RELATED"/>
    <property type="match status" value="1"/>
</dbReference>
<accession>A0A3B0WPT1</accession>
<gene>
    <name evidence="3" type="ORF">MNBD_GAMMA11-385</name>
</gene>
<sequence>MRGAFVCGLGYNPQMHSAINNQFFLRAFFIILALIFLCLSSSAGAAGKFNAHKRYLYVQQGQSIFSLVKVLYPDQQKQWPAIIKKIVKINPHAFIAADASRIVVGKRLEIPAIPSRVKRAPVVKKAVVHKGPTAVGRVIKRLGKVFVISSEARSRDLNIGSKVFVGDRIYSGVKGFVRLKMIDEAKIDLRCNSEMLIEDYQLLRGGNRSVIHLIKGSVKKITGSIGKMAEDIYEMHTPLATVGVRGTEYAIRVLQAHGCDGSVDVNSKGLFVKVNRGFIDVKTVKEEKSLGVGDVVHLASKKEKLESIDVSEGVFEPVVEKEKKTYFFGGVLWLLWFAPAICLLRKTAEHAD</sequence>
<name>A0A3B0WPT1_9ZZZZ</name>
<evidence type="ECO:0000259" key="2">
    <source>
        <dbReference type="Pfam" id="PF04773"/>
    </source>
</evidence>
<feature type="domain" description="FecR protein" evidence="2">
    <location>
        <begin position="167"/>
        <end position="252"/>
    </location>
</feature>
<dbReference type="AlphaFoldDB" id="A0A3B0WPT1"/>
<keyword evidence="1" id="KW-1133">Transmembrane helix</keyword>